<keyword evidence="1" id="KW-0812">Transmembrane</keyword>
<protein>
    <submittedName>
        <fullName evidence="2">Uncharacterized protein</fullName>
    </submittedName>
</protein>
<accession>A0A840PU26</accession>
<gene>
    <name evidence="2" type="ORF">HNR36_001770</name>
</gene>
<evidence type="ECO:0000313" key="3">
    <source>
        <dbReference type="Proteomes" id="UP000557217"/>
    </source>
</evidence>
<dbReference type="RefSeq" id="WP_168412468.1">
    <property type="nucleotide sequence ID" value="NZ_JAAXPW010000021.1"/>
</dbReference>
<dbReference type="EMBL" id="JACHGZ010000020">
    <property type="protein sequence ID" value="MBB5149380.1"/>
    <property type="molecule type" value="Genomic_DNA"/>
</dbReference>
<keyword evidence="1" id="KW-1133">Transmembrane helix</keyword>
<keyword evidence="1" id="KW-0472">Membrane</keyword>
<dbReference type="AlphaFoldDB" id="A0A840PU26"/>
<evidence type="ECO:0000256" key="1">
    <source>
        <dbReference type="SAM" id="Phobius"/>
    </source>
</evidence>
<proteinExistence type="predicted"/>
<dbReference type="Proteomes" id="UP000557217">
    <property type="component" value="Unassembled WGS sequence"/>
</dbReference>
<feature type="transmembrane region" description="Helical" evidence="1">
    <location>
        <begin position="6"/>
        <end position="23"/>
    </location>
</feature>
<comment type="caution">
    <text evidence="2">The sequence shown here is derived from an EMBL/GenBank/DDBJ whole genome shotgun (WGS) entry which is preliminary data.</text>
</comment>
<reference evidence="2 3" key="1">
    <citation type="submission" date="2020-08" db="EMBL/GenBank/DDBJ databases">
        <title>Genomic Encyclopedia of Type Strains, Phase IV (KMG-IV): sequencing the most valuable type-strain genomes for metagenomic binning, comparative biology and taxonomic classification.</title>
        <authorList>
            <person name="Goeker M."/>
        </authorList>
    </citation>
    <scope>NUCLEOTIDE SEQUENCE [LARGE SCALE GENOMIC DNA]</scope>
    <source>
        <strain evidence="2 3">DSM 10633</strain>
    </source>
</reference>
<sequence>MPMVEMGFSILILFILSQAFIYIQTKRREKSREYKEIAQHFVLPYLNEVLLFIELKTDHRKETGVPMIEISSDEVVGKIQEKISYGNAKLMNALYRYFNSAAYFEGRGEAKNLATYEVFYHYLDHAYNSIEKSEFKDEQLLNNILKCQKIYGIAFVLTSILGNDESLKILSYKWLWSHHFLNKIPLHLLEDLIHNYNNSKTEEHKLLKFLNIIKQDFHESPEIDRFHELKNYLEEAFIIVEKRWLNYSS</sequence>
<keyword evidence="3" id="KW-1185">Reference proteome</keyword>
<evidence type="ECO:0000313" key="2">
    <source>
        <dbReference type="EMBL" id="MBB5149380.1"/>
    </source>
</evidence>
<organism evidence="2 3">
    <name type="scientific">Ureibacillus thermosphaericus</name>
    <dbReference type="NCBI Taxonomy" id="51173"/>
    <lineage>
        <taxon>Bacteria</taxon>
        <taxon>Bacillati</taxon>
        <taxon>Bacillota</taxon>
        <taxon>Bacilli</taxon>
        <taxon>Bacillales</taxon>
        <taxon>Caryophanaceae</taxon>
        <taxon>Ureibacillus</taxon>
    </lineage>
</organism>
<name>A0A840PU26_URETH</name>